<dbReference type="EMBL" id="SNRY01001045">
    <property type="protein sequence ID" value="KAA6334014.1"/>
    <property type="molecule type" value="Genomic_DNA"/>
</dbReference>
<comment type="caution">
    <text evidence="4">The sequence shown here is derived from an EMBL/GenBank/DDBJ whole genome shotgun (WGS) entry which is preliminary data.</text>
</comment>
<evidence type="ECO:0000259" key="3">
    <source>
        <dbReference type="PROSITE" id="PS51480"/>
    </source>
</evidence>
<dbReference type="InterPro" id="IPR050861">
    <property type="entry name" value="Dihydroxyacetone_Kinase"/>
</dbReference>
<dbReference type="InterPro" id="IPR012737">
    <property type="entry name" value="DhaK_L_YcgS"/>
</dbReference>
<dbReference type="InterPro" id="IPR036117">
    <property type="entry name" value="DhaL_dom_sf"/>
</dbReference>
<evidence type="ECO:0000313" key="4">
    <source>
        <dbReference type="EMBL" id="KAA6334014.1"/>
    </source>
</evidence>
<reference evidence="4" key="1">
    <citation type="submission" date="2019-03" db="EMBL/GenBank/DDBJ databases">
        <title>Single cell metagenomics reveals metabolic interactions within the superorganism composed of flagellate Streblomastix strix and complex community of Bacteroidetes bacteria on its surface.</title>
        <authorList>
            <person name="Treitli S.C."/>
            <person name="Kolisko M."/>
            <person name="Husnik F."/>
            <person name="Keeling P."/>
            <person name="Hampl V."/>
        </authorList>
    </citation>
    <scope>NUCLEOTIDE SEQUENCE</scope>
    <source>
        <strain evidence="4">STM</strain>
    </source>
</reference>
<dbReference type="EC" id="2.7.-.-" evidence="4"/>
<dbReference type="GO" id="GO:0005829">
    <property type="term" value="C:cytosol"/>
    <property type="evidence" value="ECO:0007669"/>
    <property type="project" value="TreeGrafter"/>
</dbReference>
<accession>A0A5J4RKE8</accession>
<dbReference type="Gene3D" id="1.25.40.340">
    <property type="match status" value="1"/>
</dbReference>
<evidence type="ECO:0000256" key="1">
    <source>
        <dbReference type="ARBA" id="ARBA00022679"/>
    </source>
</evidence>
<dbReference type="PANTHER" id="PTHR28629:SF4">
    <property type="entry name" value="TRIOKINASE_FMN CYCLASE"/>
    <property type="match status" value="1"/>
</dbReference>
<organism evidence="4">
    <name type="scientific">termite gut metagenome</name>
    <dbReference type="NCBI Taxonomy" id="433724"/>
    <lineage>
        <taxon>unclassified sequences</taxon>
        <taxon>metagenomes</taxon>
        <taxon>organismal metagenomes</taxon>
    </lineage>
</organism>
<evidence type="ECO:0000256" key="2">
    <source>
        <dbReference type="ARBA" id="ARBA00022777"/>
    </source>
</evidence>
<dbReference type="SUPFAM" id="SSF101473">
    <property type="entry name" value="DhaL-like"/>
    <property type="match status" value="1"/>
</dbReference>
<dbReference type="PROSITE" id="PS51480">
    <property type="entry name" value="DHAL"/>
    <property type="match status" value="1"/>
</dbReference>
<proteinExistence type="predicted"/>
<name>A0A5J4RKE8_9ZZZZ</name>
<dbReference type="Pfam" id="PF02734">
    <property type="entry name" value="Dak2"/>
    <property type="match status" value="1"/>
</dbReference>
<feature type="domain" description="DhaL" evidence="3">
    <location>
        <begin position="7"/>
        <end position="205"/>
    </location>
</feature>
<dbReference type="InterPro" id="IPR004007">
    <property type="entry name" value="DhaL_dom"/>
</dbReference>
<dbReference type="FunFam" id="1.25.40.340:FF:000002">
    <property type="entry name" value="Dihydroxyacetone kinase, L subunit"/>
    <property type="match status" value="1"/>
</dbReference>
<dbReference type="PANTHER" id="PTHR28629">
    <property type="entry name" value="TRIOKINASE/FMN CYCLASE"/>
    <property type="match status" value="1"/>
</dbReference>
<dbReference type="GO" id="GO:0004371">
    <property type="term" value="F:glycerone kinase activity"/>
    <property type="evidence" value="ECO:0007669"/>
    <property type="project" value="InterPro"/>
</dbReference>
<protein>
    <submittedName>
        <fullName evidence="4">PEP-dependent dihydroxyacetone kinase ADP-binding subunit DhaL</fullName>
        <ecNumber evidence="4">2.7.-.-</ecNumber>
    </submittedName>
</protein>
<dbReference type="GO" id="GO:0019563">
    <property type="term" value="P:glycerol catabolic process"/>
    <property type="evidence" value="ECO:0007669"/>
    <property type="project" value="TreeGrafter"/>
</dbReference>
<keyword evidence="2 4" id="KW-0418">Kinase</keyword>
<dbReference type="NCBIfam" id="TIGR02365">
    <property type="entry name" value="dha_L_ycgS"/>
    <property type="match status" value="1"/>
</dbReference>
<keyword evidence="1 4" id="KW-0808">Transferase</keyword>
<sequence length="208" mass="21508">MDKFTNASAIAWLKALSATYQEKKDYLTALDSQIGDADHGTNLSRGFAAVDIKLDTVADKDLGTILKTVAMTLISTVGGASGPLYGSFFLQASTAVSGQTSVDKAGVGKMLDAGLASVMARGKANLGEKTMIDAMLPAVKAFNDSPDDLLTTALVKASEAARKGAEATIPLVATKGRASYLGERSAGHKDPGSESTAMLFETLSNALK</sequence>
<dbReference type="SMART" id="SM01120">
    <property type="entry name" value="Dak2"/>
    <property type="match status" value="1"/>
</dbReference>
<gene>
    <name evidence="4" type="ORF">EZS27_017633</name>
</gene>
<dbReference type="AlphaFoldDB" id="A0A5J4RKE8"/>